<organism evidence="1 2">
    <name type="scientific">Colletotrichum karsti</name>
    <dbReference type="NCBI Taxonomy" id="1095194"/>
    <lineage>
        <taxon>Eukaryota</taxon>
        <taxon>Fungi</taxon>
        <taxon>Dikarya</taxon>
        <taxon>Ascomycota</taxon>
        <taxon>Pezizomycotina</taxon>
        <taxon>Sordariomycetes</taxon>
        <taxon>Hypocreomycetidae</taxon>
        <taxon>Glomerellales</taxon>
        <taxon>Glomerellaceae</taxon>
        <taxon>Colletotrichum</taxon>
        <taxon>Colletotrichum boninense species complex</taxon>
    </lineage>
</organism>
<dbReference type="AlphaFoldDB" id="A0A9P6LLZ6"/>
<comment type="caution">
    <text evidence="1">The sequence shown here is derived from an EMBL/GenBank/DDBJ whole genome shotgun (WGS) entry which is preliminary data.</text>
</comment>
<name>A0A9P6LLZ6_9PEZI</name>
<protein>
    <submittedName>
        <fullName evidence="1">Uncharacterized protein</fullName>
    </submittedName>
</protein>
<dbReference type="GeneID" id="62160594"/>
<dbReference type="EMBL" id="JAATWM020000013">
    <property type="protein sequence ID" value="KAF9877666.1"/>
    <property type="molecule type" value="Genomic_DNA"/>
</dbReference>
<dbReference type="Proteomes" id="UP000781932">
    <property type="component" value="Unassembled WGS sequence"/>
</dbReference>
<dbReference type="RefSeq" id="XP_038747127.1">
    <property type="nucleotide sequence ID" value="XM_038887520.1"/>
</dbReference>
<accession>A0A9P6LLZ6</accession>
<dbReference type="OrthoDB" id="4849506at2759"/>
<reference evidence="1" key="1">
    <citation type="submission" date="2020-03" db="EMBL/GenBank/DDBJ databases">
        <authorList>
            <person name="He L."/>
        </authorList>
    </citation>
    <scope>NUCLEOTIDE SEQUENCE</scope>
    <source>
        <strain evidence="1">CkLH20</strain>
    </source>
</reference>
<gene>
    <name evidence="1" type="ORF">CkaCkLH20_04801</name>
</gene>
<sequence>MATSLPLTPLQKEQGFRNVLPEEMIAIKTKRDTKIVTKDEAGVEKQITIPKDTEGYMVCKDSSRQGNILAQLIDCKRNLCRVSIREDDVDKGPKHTFRVEPRPPLEEGQDPRREWLRYQVINGDGRMMSVFRTPSVVVMHNGVPKFTIKIPAAFEPEALSWTMALTFEHSPSPPPPGTPIVVSVQAMNDGKPHEVTWFRAPLHGGWTNFAELSSFGICAEWFDKQLQKRVACWFQNNKMFPRKGRLLPAANDQYHPHQKDLSINDPYVMASRVMQFVRNYKYQNPPNFLAPEVNPDVKDVVWDHMAQTMRLIPRRTTIDRAAPRRATFLENWTYMAVMWPDLLLGGKPDANYAKDWVCAVSHALNGTRMPTSGGSIRIKYKPITAAEIDPAEIVGLDMTTEQVAAETCHVCWSAYRRPCAWVEKHAFSKTSNLDGHNAVNILPDYPGLVPSPYLPPRSHVVAETLPEYKPYETKGELDDWNEDWADFFNDCRDENAGGDFVDMD</sequence>
<evidence type="ECO:0000313" key="2">
    <source>
        <dbReference type="Proteomes" id="UP000781932"/>
    </source>
</evidence>
<proteinExistence type="predicted"/>
<keyword evidence="2" id="KW-1185">Reference proteome</keyword>
<reference evidence="1" key="2">
    <citation type="submission" date="2020-11" db="EMBL/GenBank/DDBJ databases">
        <title>Whole genome sequencing of Colletotrichum sp.</title>
        <authorList>
            <person name="Li H."/>
        </authorList>
    </citation>
    <scope>NUCLEOTIDE SEQUENCE</scope>
    <source>
        <strain evidence="1">CkLH20</strain>
    </source>
</reference>
<evidence type="ECO:0000313" key="1">
    <source>
        <dbReference type="EMBL" id="KAF9877666.1"/>
    </source>
</evidence>